<evidence type="ECO:0000313" key="7">
    <source>
        <dbReference type="Proteomes" id="UP000179807"/>
    </source>
</evidence>
<reference evidence="6" key="1">
    <citation type="submission" date="2016-10" db="EMBL/GenBank/DDBJ databases">
        <authorList>
            <person name="Benchimol M."/>
            <person name="Almeida L.G."/>
            <person name="Vasconcelos A.T."/>
            <person name="Perreira-Neves A."/>
            <person name="Rosa I.A."/>
            <person name="Tasca T."/>
            <person name="Bogo M.R."/>
            <person name="de Souza W."/>
        </authorList>
    </citation>
    <scope>NUCLEOTIDE SEQUENCE [LARGE SCALE GENOMIC DNA]</scope>
    <source>
        <strain evidence="6">K</strain>
    </source>
</reference>
<dbReference type="GO" id="GO:0030897">
    <property type="term" value="C:HOPS complex"/>
    <property type="evidence" value="ECO:0007669"/>
    <property type="project" value="TreeGrafter"/>
</dbReference>
<keyword evidence="3" id="KW-0862">Zinc</keyword>
<keyword evidence="2 4" id="KW-0863">Zinc-finger</keyword>
<dbReference type="Pfam" id="PF26148">
    <property type="entry name" value="VPS18_RING_C"/>
    <property type="match status" value="1"/>
</dbReference>
<sequence length="809" mass="93826">MNMIENIGKVFFIAVIVKFPMNRDSLDNFDYHLKSEILAAATSSKHVWAILSDSNLHIINKSNPRNFICKPIQISGKQSLNSTCKIYVSPDENNCMIITPGFLYYYSLRNPDEAPKKLILPQSGECKCGSWFEEDGYPYFIYCTSNGEVFQLSPDSTKISNHLYSMKNKTPIYNILILNTNITYVFLFVSDHILCFFGDEPLAILFCRGPSNKVIMVGPSNTTTLDRSCKFNNQISITCAFGILTLFDFELAKSQIKYKQTVTDYNAQEIIAFTFCQYGALIAKKDKVEFISNKQTNPTKFSLNLPDVIKIVVDENHVWFITQRRFFNISLRKFLDLASEIALENKDYEFALQTSNNSNTRIIAIKHQMEVMKPPEMAKFLFSLNWPMQFIANIFIDSPKFLIQYFELILNKNCNFSIQLAHWTLILYSQIYPDSKNDFLVFIERHYSKFSRNAILQVLEKVSFWEGIEKYLYLINDIETLINMSALYQKYDSMLSILLKTENPTQFVNITLKLLNINPNQTDELFATILQTKPFTPDKIVPLLCISPNFAIQYLQTYFFKKNDIYSSILVMAYCENNTEYKIIKMVKDSLIDPCRALRFCLQSNCINAATEILWSLAKPELAIDHAIDYSIKYNLPELEEEVKKLVREEKKLDIQKRGWKRLLQKTNGNKRREIMAEVLDTNLFNFEEITNYVDDMDTIRQYKDIMLEAVNMIQEAAAPVHYRTKFAPVFIPDKLIKLTDRCVLCGTSIIGQKFVIFPCQHMAHSECLKENTQRLRKYMKTEFHDQYLRSCPVCGFASIPETSGINCD</sequence>
<dbReference type="SUPFAM" id="SSF57850">
    <property type="entry name" value="RING/U-box"/>
    <property type="match status" value="1"/>
</dbReference>
<dbReference type="VEuPathDB" id="TrichDB:TRFO_19928"/>
<dbReference type="PANTHER" id="PTHR23323">
    <property type="entry name" value="VACUOLAR PROTEIN SORTING-ASSOCIATED PROTEIN"/>
    <property type="match status" value="1"/>
</dbReference>
<dbReference type="SMART" id="SM00184">
    <property type="entry name" value="RING"/>
    <property type="match status" value="1"/>
</dbReference>
<dbReference type="PANTHER" id="PTHR23323:SF26">
    <property type="entry name" value="VACUOLAR PROTEIN SORTING-ASSOCIATED PROTEIN 18 HOMOLOG"/>
    <property type="match status" value="1"/>
</dbReference>
<evidence type="ECO:0000256" key="1">
    <source>
        <dbReference type="ARBA" id="ARBA00022723"/>
    </source>
</evidence>
<dbReference type="AlphaFoldDB" id="A0A1J4KLZ0"/>
<dbReference type="OrthoDB" id="1845386at2759"/>
<gene>
    <name evidence="6" type="ORF">TRFO_19928</name>
</gene>
<evidence type="ECO:0000256" key="2">
    <source>
        <dbReference type="ARBA" id="ARBA00022771"/>
    </source>
</evidence>
<dbReference type="GO" id="GO:0008270">
    <property type="term" value="F:zinc ion binding"/>
    <property type="evidence" value="ECO:0007669"/>
    <property type="project" value="UniProtKB-KW"/>
</dbReference>
<dbReference type="GO" id="GO:0006904">
    <property type="term" value="P:vesicle docking involved in exocytosis"/>
    <property type="evidence" value="ECO:0007669"/>
    <property type="project" value="TreeGrafter"/>
</dbReference>
<dbReference type="InterPro" id="IPR001841">
    <property type="entry name" value="Znf_RING"/>
</dbReference>
<dbReference type="GO" id="GO:0007032">
    <property type="term" value="P:endosome organization"/>
    <property type="evidence" value="ECO:0007669"/>
    <property type="project" value="TreeGrafter"/>
</dbReference>
<dbReference type="GO" id="GO:0030674">
    <property type="term" value="F:protein-macromolecule adaptor activity"/>
    <property type="evidence" value="ECO:0007669"/>
    <property type="project" value="TreeGrafter"/>
</dbReference>
<organism evidence="6 7">
    <name type="scientific">Tritrichomonas foetus</name>
    <dbReference type="NCBI Taxonomy" id="1144522"/>
    <lineage>
        <taxon>Eukaryota</taxon>
        <taxon>Metamonada</taxon>
        <taxon>Parabasalia</taxon>
        <taxon>Tritrichomonadida</taxon>
        <taxon>Tritrichomonadidae</taxon>
        <taxon>Tritrichomonas</taxon>
    </lineage>
</organism>
<evidence type="ECO:0000259" key="5">
    <source>
        <dbReference type="PROSITE" id="PS50089"/>
    </source>
</evidence>
<keyword evidence="1" id="KW-0479">Metal-binding</keyword>
<dbReference type="InterPro" id="IPR036322">
    <property type="entry name" value="WD40_repeat_dom_sf"/>
</dbReference>
<dbReference type="SUPFAM" id="SSF50978">
    <property type="entry name" value="WD40 repeat-like"/>
    <property type="match status" value="1"/>
</dbReference>
<dbReference type="GO" id="GO:0007033">
    <property type="term" value="P:vacuole organization"/>
    <property type="evidence" value="ECO:0007669"/>
    <property type="project" value="TreeGrafter"/>
</dbReference>
<name>A0A1J4KLZ0_9EUKA</name>
<dbReference type="InterPro" id="IPR058919">
    <property type="entry name" value="Pep3/Vps18_RING_C"/>
</dbReference>
<dbReference type="PROSITE" id="PS50089">
    <property type="entry name" value="ZF_RING_2"/>
    <property type="match status" value="1"/>
</dbReference>
<accession>A0A1J4KLZ0</accession>
<comment type="caution">
    <text evidence="6">The sequence shown here is derived from an EMBL/GenBank/DDBJ whole genome shotgun (WGS) entry which is preliminary data.</text>
</comment>
<protein>
    <recommendedName>
        <fullName evidence="5">RING-type domain-containing protein</fullName>
    </recommendedName>
</protein>
<proteinExistence type="predicted"/>
<dbReference type="Proteomes" id="UP000179807">
    <property type="component" value="Unassembled WGS sequence"/>
</dbReference>
<dbReference type="RefSeq" id="XP_068363846.1">
    <property type="nucleotide sequence ID" value="XM_068501099.1"/>
</dbReference>
<keyword evidence="7" id="KW-1185">Reference proteome</keyword>
<evidence type="ECO:0000256" key="4">
    <source>
        <dbReference type="PROSITE-ProRule" id="PRU00175"/>
    </source>
</evidence>
<evidence type="ECO:0000313" key="6">
    <source>
        <dbReference type="EMBL" id="OHT10710.1"/>
    </source>
</evidence>
<dbReference type="GO" id="GO:0005768">
    <property type="term" value="C:endosome"/>
    <property type="evidence" value="ECO:0007669"/>
    <property type="project" value="TreeGrafter"/>
</dbReference>
<feature type="domain" description="RING-type" evidence="5">
    <location>
        <begin position="743"/>
        <end position="795"/>
    </location>
</feature>
<evidence type="ECO:0000256" key="3">
    <source>
        <dbReference type="ARBA" id="ARBA00022833"/>
    </source>
</evidence>
<dbReference type="GeneID" id="94835803"/>
<dbReference type="GO" id="GO:0048284">
    <property type="term" value="P:organelle fusion"/>
    <property type="evidence" value="ECO:0007669"/>
    <property type="project" value="TreeGrafter"/>
</dbReference>
<dbReference type="EMBL" id="MLAK01000604">
    <property type="protein sequence ID" value="OHT10710.1"/>
    <property type="molecule type" value="Genomic_DNA"/>
</dbReference>